<dbReference type="Gene3D" id="3.40.50.2300">
    <property type="match status" value="1"/>
</dbReference>
<accession>A0A2Z6RK16</accession>
<dbReference type="SUPFAM" id="SSF53098">
    <property type="entry name" value="Ribonuclease H-like"/>
    <property type="match status" value="1"/>
</dbReference>
<name>A0A2Z6RK16_9GLOM</name>
<dbReference type="Pfam" id="PF08699">
    <property type="entry name" value="ArgoL1"/>
    <property type="match status" value="1"/>
</dbReference>
<keyword evidence="6" id="KW-1185">Reference proteome</keyword>
<dbReference type="InterPro" id="IPR032473">
    <property type="entry name" value="Argonaute_Mid_dom"/>
</dbReference>
<dbReference type="Pfam" id="PF02170">
    <property type="entry name" value="PAZ"/>
    <property type="match status" value="1"/>
</dbReference>
<sequence length="1860" mass="213751">MSTDTDNTSLIKYTENNGVEYYEYDEFINIEEINNGLISKVYKANRKQNNSKLYFILKYFDVDKATAVKEIVHEIKLRQKIIRDWYMLTFLGITIDTDKCLLVMGYAEGGSLHNYLKEKFSSLDWRTKYRFAIDLSSAIEYLHENGIIHQDLHSNSILVQHDIIQLADLGLSKRMMKTYQISYDTIPYDPPEGFHIVGENNTILYDPPEVSHTAVDEKTYSSEQIEKMKKGNVYSVGVLLWELSSGKRPFADREYNVNLSEEITQGLRECVVEGTPEEYSSLYKSAWNGDPDKRPTIEEIVTITKNLYQRTIVREFKLNYGLYLDGHSIKPSKQPVLEENGKLTRKPYIGQPLVYTSINDRNSSMNLLSFNSDDKVEPNEALRPSDVCIEFPIEHITYDTNLLKSFLDFVGDEKTLNIKYGHLLAKTFVLGGKLFIDDLMLYTPSQVNTIKLLLNWTFYLTELGGVRRPFNDFFTLDFFPKIRTSDGKSLNNPEELIRWVKDLHRGTNRHIISYDNLIPISELGFNASLSIGERLTDVANFKEKLSLEKWFGDFLYGNPIKWIQEFKCLNFNKMFNRDSNDEIAVKFINAPDIELSNKSYIEVIVPTTNVEDFLLQHKIFSIKDKDIRSFPFIDRGVVPRNNGPYIVIKFEKYIISLNSIKPTEEFKQAAEKAIESMEPIANLQELFDKYGQMFPKRIIIGNFLRGFFLNATNFHPVTSEKVDLESNQIETLQTYLDALNITFLVTDTGDTFKPNDLEDYINYDLGLVKNNEILPSLFNSVLTEYENIVPLHHILDLELQKEIDCILNAKDDFKIILAGTEDLIDLLSTSYNNYSKTVNLDESYKFCHDFEVFGSIISKNNLKVEDILVKFTSGNDRFIAEITKLPGSDVNIRECHILWMIVGIPSKLSIFSPKNRELQLEYVRESITLRPDDRFYYPIKIPRKLTRGEIVTINTEFSPNYWLRFVNWSNDYIYLQMLKNPIDNGDKNNDKTITRDVHICILPFDSKYLKTDNKGDKCDIKLIGSTLTEENFIRENALQVTDFAKRPSLGSRGREIRVHANFFEVTSLPKTNIHQYSFTVSPRIPSLLMRKVFQMFDNLYNKDRLNDNLLVFDGRRNIFTCEPLPFKNSDTFNIILPDDNSTLAKRHLEIKIKKVSEISMDELRRYLNGKSQRTPSVLKSIMVLNALAKHQTSMKYVSIGRSFYTRDGFKSLTGIAEAWKGYYQSARPTPGKMMINVDLKATAFCESGPLVNIIVKLLGKKSLDDFREGISEKERNKLEKELKNHKIRVVHRKSNQHYYILKITPQDAEGTTFNDADGHSIDVASYFQKKYKPLTFPYLPCVMVEEEVFFPMELCEVIENQRYIRKLDERQTAEIIKFACQPPHHRAKKIKTGLKELGYNSKLMAQFNMKVSNEMAIVKARILPTPTINYHPSSKEASFVPNGGVWNLEKKKFAIGATLFSWSILVFGPYNEQSVKRFLRDLINACSNAGMNISNKDPPIIRGNTQGNVEENLKKAWVCAGNATKSKPQLVICVLPNVSSQLYGSIKHVGDTILGVVTQCIQSKYLSKAKNQYFSNICLKINAKLGGTNSFLTLKQNLFLDVEKSSILMGADVTHSAGSSIAALCASVDLKASRYATSIRLQHSARTEIIFELADMVRDMLKNFYKNCNRNPMRILFYRDGVSEGQFEQVFKVEIEAIKSACYSYSEGYSPTITYVIVQKRHHARFFPINNKDSDRTGNCLPGTLIETGVVHPSEFDFYLQSHAALQGTCRPTHYHVLYDENKFTSDSLQTLSYNLCYTYARCTRAVSIVPPVYYAHLACKRARFHIREDFSESSSMEGDSTQVTLDTAKPELQNGMYFI</sequence>
<feature type="domain" description="Protein kinase" evidence="1">
    <location>
        <begin position="27"/>
        <end position="307"/>
    </location>
</feature>
<dbReference type="EMBL" id="BLAL01000274">
    <property type="protein sequence ID" value="GES98907.1"/>
    <property type="molecule type" value="Genomic_DNA"/>
</dbReference>
<dbReference type="PROSITE" id="PS50821">
    <property type="entry name" value="PAZ"/>
    <property type="match status" value="1"/>
</dbReference>
<dbReference type="GO" id="GO:0003723">
    <property type="term" value="F:RNA binding"/>
    <property type="evidence" value="ECO:0007669"/>
    <property type="project" value="InterPro"/>
</dbReference>
<dbReference type="InterPro" id="IPR036085">
    <property type="entry name" value="PAZ_dom_sf"/>
</dbReference>
<dbReference type="SUPFAM" id="SSF56112">
    <property type="entry name" value="Protein kinase-like (PK-like)"/>
    <property type="match status" value="1"/>
</dbReference>
<dbReference type="Proteomes" id="UP000247702">
    <property type="component" value="Unassembled WGS sequence"/>
</dbReference>
<gene>
    <name evidence="5" type="ORF">RCL2_002543300</name>
    <name evidence="4" type="ORF">RclHR1_20490001</name>
</gene>
<dbReference type="InterPro" id="IPR032472">
    <property type="entry name" value="ArgoL2"/>
</dbReference>
<comment type="caution">
    <text evidence="4">The sequence shown here is derived from an EMBL/GenBank/DDBJ whole genome shotgun (WGS) entry which is preliminary data.</text>
</comment>
<dbReference type="PROSITE" id="PS50011">
    <property type="entry name" value="PROTEIN_KINASE_DOM"/>
    <property type="match status" value="1"/>
</dbReference>
<dbReference type="SMART" id="SM00949">
    <property type="entry name" value="PAZ"/>
    <property type="match status" value="1"/>
</dbReference>
<dbReference type="SUPFAM" id="SSF101690">
    <property type="entry name" value="PAZ domain"/>
    <property type="match status" value="1"/>
</dbReference>
<reference evidence="5" key="2">
    <citation type="submission" date="2019-10" db="EMBL/GenBank/DDBJ databases">
        <title>Conservation and host-specific expression of non-tandemly repeated heterogenous ribosome RNA gene in arbuscular mycorrhizal fungi.</title>
        <authorList>
            <person name="Maeda T."/>
            <person name="Kobayashi Y."/>
            <person name="Nakagawa T."/>
            <person name="Ezawa T."/>
            <person name="Yamaguchi K."/>
            <person name="Bino T."/>
            <person name="Nishimoto Y."/>
            <person name="Shigenobu S."/>
            <person name="Kawaguchi M."/>
        </authorList>
    </citation>
    <scope>NUCLEOTIDE SEQUENCE</scope>
    <source>
        <strain evidence="5">HR1</strain>
    </source>
</reference>
<feature type="domain" description="PAZ" evidence="2">
    <location>
        <begin position="1249"/>
        <end position="1359"/>
    </location>
</feature>
<dbReference type="EMBL" id="BEXD01001168">
    <property type="protein sequence ID" value="GBB92726.1"/>
    <property type="molecule type" value="Genomic_DNA"/>
</dbReference>
<dbReference type="Gene3D" id="2.170.260.10">
    <property type="entry name" value="paz domain"/>
    <property type="match status" value="1"/>
</dbReference>
<evidence type="ECO:0000259" key="2">
    <source>
        <dbReference type="PROSITE" id="PS50821"/>
    </source>
</evidence>
<dbReference type="InterPro" id="IPR011009">
    <property type="entry name" value="Kinase-like_dom_sf"/>
</dbReference>
<dbReference type="InterPro" id="IPR003165">
    <property type="entry name" value="Piwi"/>
</dbReference>
<dbReference type="Gene3D" id="3.30.420.10">
    <property type="entry name" value="Ribonuclease H-like superfamily/Ribonuclease H"/>
    <property type="match status" value="1"/>
</dbReference>
<evidence type="ECO:0000259" key="1">
    <source>
        <dbReference type="PROSITE" id="PS50011"/>
    </source>
</evidence>
<dbReference type="GO" id="GO:0005524">
    <property type="term" value="F:ATP binding"/>
    <property type="evidence" value="ECO:0007669"/>
    <property type="project" value="InterPro"/>
</dbReference>
<evidence type="ECO:0000259" key="3">
    <source>
        <dbReference type="PROSITE" id="PS50822"/>
    </source>
</evidence>
<dbReference type="SMART" id="SM01163">
    <property type="entry name" value="DUF1785"/>
    <property type="match status" value="1"/>
</dbReference>
<dbReference type="InterPro" id="IPR012337">
    <property type="entry name" value="RNaseH-like_sf"/>
</dbReference>
<dbReference type="Proteomes" id="UP000615446">
    <property type="component" value="Unassembled WGS sequence"/>
</dbReference>
<dbReference type="InterPro" id="IPR014811">
    <property type="entry name" value="ArgoL1"/>
</dbReference>
<dbReference type="InterPro" id="IPR036397">
    <property type="entry name" value="RNaseH_sf"/>
</dbReference>
<reference evidence="4 6" key="1">
    <citation type="submission" date="2017-11" db="EMBL/GenBank/DDBJ databases">
        <title>The genome of Rhizophagus clarus HR1 reveals common genetic basis of auxotrophy among arbuscular mycorrhizal fungi.</title>
        <authorList>
            <person name="Kobayashi Y."/>
        </authorList>
    </citation>
    <scope>NUCLEOTIDE SEQUENCE [LARGE SCALE GENOMIC DNA]</scope>
    <source>
        <strain evidence="4 6">HR1</strain>
    </source>
</reference>
<dbReference type="Pfam" id="PF16486">
    <property type="entry name" value="ArgoN"/>
    <property type="match status" value="1"/>
</dbReference>
<dbReference type="CDD" id="cd02846">
    <property type="entry name" value="PAZ_argonaute_like"/>
    <property type="match status" value="1"/>
</dbReference>
<dbReference type="OrthoDB" id="2428776at2759"/>
<evidence type="ECO:0000313" key="6">
    <source>
        <dbReference type="Proteomes" id="UP000247702"/>
    </source>
</evidence>
<dbReference type="InterPro" id="IPR032474">
    <property type="entry name" value="Argonaute_N"/>
</dbReference>
<evidence type="ECO:0000313" key="5">
    <source>
        <dbReference type="EMBL" id="GES98907.1"/>
    </source>
</evidence>
<dbReference type="InterPro" id="IPR045246">
    <property type="entry name" value="Piwi_ago-like"/>
</dbReference>
<protein>
    <submittedName>
        <fullName evidence="5">Piwi domain-containing protein</fullName>
    </submittedName>
</protein>
<dbReference type="SMART" id="SM00950">
    <property type="entry name" value="Piwi"/>
    <property type="match status" value="1"/>
</dbReference>
<dbReference type="GO" id="GO:0004672">
    <property type="term" value="F:protein kinase activity"/>
    <property type="evidence" value="ECO:0007669"/>
    <property type="project" value="InterPro"/>
</dbReference>
<dbReference type="Pfam" id="PF02171">
    <property type="entry name" value="Piwi"/>
    <property type="match status" value="1"/>
</dbReference>
<organism evidence="4 6">
    <name type="scientific">Rhizophagus clarus</name>
    <dbReference type="NCBI Taxonomy" id="94130"/>
    <lineage>
        <taxon>Eukaryota</taxon>
        <taxon>Fungi</taxon>
        <taxon>Fungi incertae sedis</taxon>
        <taxon>Mucoromycota</taxon>
        <taxon>Glomeromycotina</taxon>
        <taxon>Glomeromycetes</taxon>
        <taxon>Glomerales</taxon>
        <taxon>Glomeraceae</taxon>
        <taxon>Rhizophagus</taxon>
    </lineage>
</organism>
<dbReference type="STRING" id="94130.A0A2Z6RK16"/>
<dbReference type="InterPro" id="IPR001245">
    <property type="entry name" value="Ser-Thr/Tyr_kinase_cat_dom"/>
</dbReference>
<dbReference type="InterPro" id="IPR000719">
    <property type="entry name" value="Prot_kinase_dom"/>
</dbReference>
<dbReference type="PROSITE" id="PS50822">
    <property type="entry name" value="PIWI"/>
    <property type="match status" value="1"/>
</dbReference>
<dbReference type="Gene3D" id="1.10.510.10">
    <property type="entry name" value="Transferase(Phosphotransferase) domain 1"/>
    <property type="match status" value="1"/>
</dbReference>
<evidence type="ECO:0000313" key="4">
    <source>
        <dbReference type="EMBL" id="GBB92726.1"/>
    </source>
</evidence>
<dbReference type="Pfam" id="PF16488">
    <property type="entry name" value="ArgoL2"/>
    <property type="match status" value="1"/>
</dbReference>
<dbReference type="Pfam" id="PF16487">
    <property type="entry name" value="ArgoMid"/>
    <property type="match status" value="1"/>
</dbReference>
<dbReference type="CDD" id="cd04657">
    <property type="entry name" value="Piwi_ago-like"/>
    <property type="match status" value="1"/>
</dbReference>
<dbReference type="Pfam" id="PF07714">
    <property type="entry name" value="PK_Tyr_Ser-Thr"/>
    <property type="match status" value="1"/>
</dbReference>
<dbReference type="InterPro" id="IPR003100">
    <property type="entry name" value="PAZ_dom"/>
</dbReference>
<dbReference type="PANTHER" id="PTHR22891">
    <property type="entry name" value="EUKARYOTIC TRANSLATION INITIATION FACTOR 2C"/>
    <property type="match status" value="1"/>
</dbReference>
<feature type="domain" description="Piwi" evidence="3">
    <location>
        <begin position="1530"/>
        <end position="1828"/>
    </location>
</feature>
<proteinExistence type="predicted"/>